<evidence type="ECO:0000313" key="7">
    <source>
        <dbReference type="RefSeq" id="XP_002741745.1"/>
    </source>
</evidence>
<reference evidence="7" key="1">
    <citation type="submission" date="2025-08" db="UniProtKB">
        <authorList>
            <consortium name="RefSeq"/>
        </authorList>
    </citation>
    <scope>IDENTIFICATION</scope>
    <source>
        <tissue evidence="7">Testes</tissue>
    </source>
</reference>
<evidence type="ECO:0000313" key="6">
    <source>
        <dbReference type="Proteomes" id="UP000694865"/>
    </source>
</evidence>
<sequence length="159" mass="17022">MMKETVMTYDHPVVSEAVKVKAETPKPSQLRAAIPAMHICAAVTCLVLNICIPGLGTAVAGFSVFCCANPGQSSNGKAGTCCINFWVGVVQLATCWIFFIGWIWSVLWGIAFVAMSSEYNPDNRAIITLSSVSQPSSGYATPTSSEEVQLYQAGLKTYT</sequence>
<dbReference type="InterPro" id="IPR026673">
    <property type="entry name" value="SPEC3/Stum"/>
</dbReference>
<organism evidence="6 7">
    <name type="scientific">Saccoglossus kowalevskii</name>
    <name type="common">Acorn worm</name>
    <dbReference type="NCBI Taxonomy" id="10224"/>
    <lineage>
        <taxon>Eukaryota</taxon>
        <taxon>Metazoa</taxon>
        <taxon>Hemichordata</taxon>
        <taxon>Enteropneusta</taxon>
        <taxon>Harrimaniidae</taxon>
        <taxon>Saccoglossus</taxon>
    </lineage>
</organism>
<gene>
    <name evidence="7" type="primary">LOC100369944</name>
</gene>
<keyword evidence="6" id="KW-1185">Reference proteome</keyword>
<dbReference type="PANTHER" id="PTHR21676:SF6">
    <property type="entry name" value="PROTEIN STUM"/>
    <property type="match status" value="1"/>
</dbReference>
<dbReference type="Pfam" id="PF15795">
    <property type="entry name" value="Spec3"/>
    <property type="match status" value="1"/>
</dbReference>
<evidence type="ECO:0000256" key="2">
    <source>
        <dbReference type="ARBA" id="ARBA00022692"/>
    </source>
</evidence>
<keyword evidence="4 5" id="KW-0472">Membrane</keyword>
<protein>
    <submittedName>
        <fullName evidence="7">Protein SPEC3-like</fullName>
    </submittedName>
</protein>
<proteinExistence type="predicted"/>
<evidence type="ECO:0000256" key="4">
    <source>
        <dbReference type="ARBA" id="ARBA00023136"/>
    </source>
</evidence>
<dbReference type="PANTHER" id="PTHR21676">
    <property type="entry name" value="PROTEIN STUM"/>
    <property type="match status" value="1"/>
</dbReference>
<comment type="subcellular location">
    <subcellularLocation>
        <location evidence="1">Membrane</location>
        <topology evidence="1">Multi-pass membrane protein</topology>
    </subcellularLocation>
</comment>
<feature type="transmembrane region" description="Helical" evidence="5">
    <location>
        <begin position="39"/>
        <end position="65"/>
    </location>
</feature>
<accession>A0ABM0H0Y1</accession>
<dbReference type="GeneID" id="100369944"/>
<keyword evidence="2 5" id="KW-0812">Transmembrane</keyword>
<name>A0ABM0H0Y1_SACKO</name>
<evidence type="ECO:0000256" key="3">
    <source>
        <dbReference type="ARBA" id="ARBA00022989"/>
    </source>
</evidence>
<dbReference type="Proteomes" id="UP000694865">
    <property type="component" value="Unplaced"/>
</dbReference>
<keyword evidence="3 5" id="KW-1133">Transmembrane helix</keyword>
<evidence type="ECO:0000256" key="1">
    <source>
        <dbReference type="ARBA" id="ARBA00004141"/>
    </source>
</evidence>
<evidence type="ECO:0000256" key="5">
    <source>
        <dbReference type="SAM" id="Phobius"/>
    </source>
</evidence>
<feature type="transmembrane region" description="Helical" evidence="5">
    <location>
        <begin position="85"/>
        <end position="114"/>
    </location>
</feature>
<dbReference type="RefSeq" id="XP_002741745.1">
    <property type="nucleotide sequence ID" value="XM_002741699.2"/>
</dbReference>